<dbReference type="AlphaFoldDB" id="A0A3S4AYN6"/>
<feature type="compositionally biased region" description="Polar residues" evidence="1">
    <location>
        <begin position="10"/>
        <end position="22"/>
    </location>
</feature>
<protein>
    <submittedName>
        <fullName evidence="2">3f2c3ed0-2c29-496b-a685-696ab7bd6cb8</fullName>
    </submittedName>
</protein>
<accession>A0A3S4AYN6</accession>
<evidence type="ECO:0000313" key="2">
    <source>
        <dbReference type="EMBL" id="SPQ26481.1"/>
    </source>
</evidence>
<reference evidence="2 3" key="1">
    <citation type="submission" date="2018-04" db="EMBL/GenBank/DDBJ databases">
        <authorList>
            <person name="Huttner S."/>
            <person name="Dainat J."/>
        </authorList>
    </citation>
    <scope>NUCLEOTIDE SEQUENCE [LARGE SCALE GENOMIC DNA]</scope>
</reference>
<evidence type="ECO:0000313" key="3">
    <source>
        <dbReference type="Proteomes" id="UP000289323"/>
    </source>
</evidence>
<feature type="region of interest" description="Disordered" evidence="1">
    <location>
        <begin position="1"/>
        <end position="22"/>
    </location>
</feature>
<name>A0A3S4AYN6_9PEZI</name>
<proteinExistence type="predicted"/>
<sequence>MGSIEEYELNLQSRASTEADTL</sequence>
<evidence type="ECO:0000256" key="1">
    <source>
        <dbReference type="SAM" id="MobiDB-lite"/>
    </source>
</evidence>
<organism evidence="2 3">
    <name type="scientific">Thermothielavioides terrestris</name>
    <dbReference type="NCBI Taxonomy" id="2587410"/>
    <lineage>
        <taxon>Eukaryota</taxon>
        <taxon>Fungi</taxon>
        <taxon>Dikarya</taxon>
        <taxon>Ascomycota</taxon>
        <taxon>Pezizomycotina</taxon>
        <taxon>Sordariomycetes</taxon>
        <taxon>Sordariomycetidae</taxon>
        <taxon>Sordariales</taxon>
        <taxon>Chaetomiaceae</taxon>
        <taxon>Thermothielavioides</taxon>
    </lineage>
</organism>
<dbReference type="Proteomes" id="UP000289323">
    <property type="component" value="Unassembled WGS sequence"/>
</dbReference>
<dbReference type="EMBL" id="OUUZ01000018">
    <property type="protein sequence ID" value="SPQ26481.1"/>
    <property type="molecule type" value="Genomic_DNA"/>
</dbReference>
<gene>
    <name evidence="2" type="ORF">TT172_LOCUS8900</name>
</gene>